<dbReference type="EMBL" id="CP018477">
    <property type="protein sequence ID" value="ASV75405.1"/>
    <property type="molecule type" value="Genomic_DNA"/>
</dbReference>
<dbReference type="InterPro" id="IPR029016">
    <property type="entry name" value="GAF-like_dom_sf"/>
</dbReference>
<evidence type="ECO:0000313" key="5">
    <source>
        <dbReference type="Proteomes" id="UP000215086"/>
    </source>
</evidence>
<dbReference type="Gene3D" id="3.30.450.40">
    <property type="match status" value="1"/>
</dbReference>
<feature type="region of interest" description="Disordered" evidence="1">
    <location>
        <begin position="504"/>
        <end position="542"/>
    </location>
</feature>
<dbReference type="AlphaFoldDB" id="A0A286RHF3"/>
<dbReference type="InterPro" id="IPR003607">
    <property type="entry name" value="HD/PDEase_dom"/>
</dbReference>
<dbReference type="InterPro" id="IPR037522">
    <property type="entry name" value="HD_GYP_dom"/>
</dbReference>
<proteinExistence type="predicted"/>
<dbReference type="KEGG" id="ttf:THTE_2803"/>
<feature type="domain" description="HD" evidence="2">
    <location>
        <begin position="317"/>
        <end position="439"/>
    </location>
</feature>
<gene>
    <name evidence="4" type="ORF">THTE_2803</name>
</gene>
<dbReference type="InterPro" id="IPR006674">
    <property type="entry name" value="HD_domain"/>
</dbReference>
<dbReference type="SMART" id="SM00471">
    <property type="entry name" value="HDc"/>
    <property type="match status" value="1"/>
</dbReference>
<dbReference type="SUPFAM" id="SSF55781">
    <property type="entry name" value="GAF domain-like"/>
    <property type="match status" value="1"/>
</dbReference>
<dbReference type="SUPFAM" id="SSF109604">
    <property type="entry name" value="HD-domain/PDEase-like"/>
    <property type="match status" value="1"/>
</dbReference>
<feature type="domain" description="HD-GYP" evidence="3">
    <location>
        <begin position="295"/>
        <end position="490"/>
    </location>
</feature>
<keyword evidence="5" id="KW-1185">Reference proteome</keyword>
<evidence type="ECO:0000259" key="2">
    <source>
        <dbReference type="PROSITE" id="PS51831"/>
    </source>
</evidence>
<evidence type="ECO:0000313" key="4">
    <source>
        <dbReference type="EMBL" id="ASV75405.1"/>
    </source>
</evidence>
<evidence type="ECO:0000259" key="3">
    <source>
        <dbReference type="PROSITE" id="PS51832"/>
    </source>
</evidence>
<evidence type="ECO:0000256" key="1">
    <source>
        <dbReference type="SAM" id="MobiDB-lite"/>
    </source>
</evidence>
<dbReference type="NCBIfam" id="TIGR00277">
    <property type="entry name" value="HDIG"/>
    <property type="match status" value="1"/>
</dbReference>
<protein>
    <submittedName>
        <fullName evidence="4">HAMP domain/GAF domain/HD domain protein</fullName>
    </submittedName>
</protein>
<reference evidence="4 5" key="1">
    <citation type="journal article" name="Front. Microbiol.">
        <title>Sugar Metabolism of the First Thermophilic Planctomycete Thermogutta terrifontis: Comparative Genomic and Transcriptomic Approaches.</title>
        <authorList>
            <person name="Elcheninov A.G."/>
            <person name="Menzel P."/>
            <person name="Gudbergsdottir S.R."/>
            <person name="Slesarev A.I."/>
            <person name="Kadnikov V.V."/>
            <person name="Krogh A."/>
            <person name="Bonch-Osmolovskaya E.A."/>
            <person name="Peng X."/>
            <person name="Kublanov I.V."/>
        </authorList>
    </citation>
    <scope>NUCLEOTIDE SEQUENCE [LARGE SCALE GENOMIC DNA]</scope>
    <source>
        <strain evidence="4 5">R1</strain>
    </source>
</reference>
<dbReference type="PROSITE" id="PS51831">
    <property type="entry name" value="HD"/>
    <property type="match status" value="1"/>
</dbReference>
<dbReference type="PANTHER" id="PTHR43155">
    <property type="entry name" value="CYCLIC DI-GMP PHOSPHODIESTERASE PA4108-RELATED"/>
    <property type="match status" value="1"/>
</dbReference>
<feature type="compositionally biased region" description="Polar residues" evidence="1">
    <location>
        <begin position="507"/>
        <end position="542"/>
    </location>
</feature>
<dbReference type="Pfam" id="PF13487">
    <property type="entry name" value="HD_5"/>
    <property type="match status" value="1"/>
</dbReference>
<dbReference type="CDD" id="cd00077">
    <property type="entry name" value="HDc"/>
    <property type="match status" value="1"/>
</dbReference>
<dbReference type="InterPro" id="IPR006675">
    <property type="entry name" value="HDIG_dom"/>
</dbReference>
<accession>A0A286RHF3</accession>
<name>A0A286RHF3_9BACT</name>
<dbReference type="Gene3D" id="1.10.3210.10">
    <property type="entry name" value="Hypothetical protein af1432"/>
    <property type="match status" value="1"/>
</dbReference>
<dbReference type="Proteomes" id="UP000215086">
    <property type="component" value="Chromosome"/>
</dbReference>
<dbReference type="PROSITE" id="PS51832">
    <property type="entry name" value="HD_GYP"/>
    <property type="match status" value="1"/>
</dbReference>
<organism evidence="4 5">
    <name type="scientific">Thermogutta terrifontis</name>
    <dbReference type="NCBI Taxonomy" id="1331910"/>
    <lineage>
        <taxon>Bacteria</taxon>
        <taxon>Pseudomonadati</taxon>
        <taxon>Planctomycetota</taxon>
        <taxon>Planctomycetia</taxon>
        <taxon>Pirellulales</taxon>
        <taxon>Thermoguttaceae</taxon>
        <taxon>Thermogutta</taxon>
    </lineage>
</organism>
<sequence>MAKPEQPSIDWEQFGILCRVVANRKQSEIIWEESPLTALAVPFRAGEEWHVAAAVFLTAPLSPQDSLDAHAERLGAKASHLHHWAAHQHVWDPRILLQVADACREHFRTLDRVEDLESQADEMSMHLAGVYEEISLLHRLTRNLRLSKTDEELAKIAIDWLMEVVPAQGIGLVLLPVDSTDENYLGKVRTQNVLLKAGNLPLTDEQFCSLMEHWNVRKAIDPLVRNFSDPFTFEAFSIRNVIAVPVTEGENLLGYLAAFNHRQDQQFGSMEANLLHSVATIIGVHSANLELYRQQSMLLAGVIRALTSAIDAKDPYTCGHSDRVARIAVRLAQEMGYPPEMLSRVYLAGLLHDIGKIGVNDAVLQKPGKLTDEEYDHIKTHVEKGHRILAGLKQLDDILPVVLHHHESWDGTGYPHKLAGEAIPPIARIVAVADAYDAMASNRPYRSRMPNDKIDEIIRKGAGRQWDPQVVEAFFRARDDLRQIADEKDLKLINHPLLGPIVRKSLGMTNNGNGKKSQNFSTSQPAGEGSQSTKSESTMAPM</sequence>
<dbReference type="PANTHER" id="PTHR43155:SF2">
    <property type="entry name" value="CYCLIC DI-GMP PHOSPHODIESTERASE PA4108"/>
    <property type="match status" value="1"/>
</dbReference>